<feature type="transmembrane region" description="Helical" evidence="5">
    <location>
        <begin position="46"/>
        <end position="64"/>
    </location>
</feature>
<evidence type="ECO:0000313" key="6">
    <source>
        <dbReference type="EMBL" id="CAB4869864.1"/>
    </source>
</evidence>
<dbReference type="GO" id="GO:0016020">
    <property type="term" value="C:membrane"/>
    <property type="evidence" value="ECO:0007669"/>
    <property type="project" value="UniProtKB-SubCell"/>
</dbReference>
<evidence type="ECO:0000256" key="1">
    <source>
        <dbReference type="ARBA" id="ARBA00004141"/>
    </source>
</evidence>
<evidence type="ECO:0000256" key="5">
    <source>
        <dbReference type="SAM" id="Phobius"/>
    </source>
</evidence>
<sequence length="121" mass="12232">MRGERLNQLVAIGLAAGLFSGLFGVGGGTIIVPALILLLAYGEREATGTSLAAIVIAASVAAGLQAIYGNVRVAEGLLVGIPAMGGVLVGTWLQQRVPGAVVRLLFSILLLTTAVILVVRA</sequence>
<dbReference type="InterPro" id="IPR002781">
    <property type="entry name" value="TM_pro_TauE-like"/>
</dbReference>
<evidence type="ECO:0000256" key="2">
    <source>
        <dbReference type="ARBA" id="ARBA00022692"/>
    </source>
</evidence>
<organism evidence="6">
    <name type="scientific">freshwater metagenome</name>
    <dbReference type="NCBI Taxonomy" id="449393"/>
    <lineage>
        <taxon>unclassified sequences</taxon>
        <taxon>metagenomes</taxon>
        <taxon>ecological metagenomes</taxon>
    </lineage>
</organism>
<dbReference type="PANTHER" id="PTHR43701:SF2">
    <property type="entry name" value="MEMBRANE TRANSPORTER PROTEIN YJNA-RELATED"/>
    <property type="match status" value="1"/>
</dbReference>
<comment type="subcellular location">
    <subcellularLocation>
        <location evidence="1">Membrane</location>
        <topology evidence="1">Multi-pass membrane protein</topology>
    </subcellularLocation>
</comment>
<feature type="transmembrane region" description="Helical" evidence="5">
    <location>
        <begin position="76"/>
        <end position="94"/>
    </location>
</feature>
<keyword evidence="4 5" id="KW-0472">Membrane</keyword>
<keyword evidence="2 5" id="KW-0812">Transmembrane</keyword>
<dbReference type="InterPro" id="IPR051598">
    <property type="entry name" value="TSUP/Inactive_protease-like"/>
</dbReference>
<feature type="transmembrane region" description="Helical" evidence="5">
    <location>
        <begin position="100"/>
        <end position="119"/>
    </location>
</feature>
<name>A0A6J7DM66_9ZZZZ</name>
<dbReference type="AlphaFoldDB" id="A0A6J7DM66"/>
<proteinExistence type="predicted"/>
<evidence type="ECO:0000256" key="4">
    <source>
        <dbReference type="ARBA" id="ARBA00023136"/>
    </source>
</evidence>
<gene>
    <name evidence="6" type="ORF">UFOPK3423_00680</name>
</gene>
<protein>
    <submittedName>
        <fullName evidence="6">Unannotated protein</fullName>
    </submittedName>
</protein>
<evidence type="ECO:0000256" key="3">
    <source>
        <dbReference type="ARBA" id="ARBA00022989"/>
    </source>
</evidence>
<accession>A0A6J7DM66</accession>
<dbReference type="Pfam" id="PF01925">
    <property type="entry name" value="TauE"/>
    <property type="match status" value="1"/>
</dbReference>
<reference evidence="6" key="1">
    <citation type="submission" date="2020-05" db="EMBL/GenBank/DDBJ databases">
        <authorList>
            <person name="Chiriac C."/>
            <person name="Salcher M."/>
            <person name="Ghai R."/>
            <person name="Kavagutti S V."/>
        </authorList>
    </citation>
    <scope>NUCLEOTIDE SEQUENCE</scope>
</reference>
<feature type="transmembrane region" description="Helical" evidence="5">
    <location>
        <begin position="12"/>
        <end position="40"/>
    </location>
</feature>
<keyword evidence="3 5" id="KW-1133">Transmembrane helix</keyword>
<dbReference type="PANTHER" id="PTHR43701">
    <property type="entry name" value="MEMBRANE TRANSPORTER PROTEIN MJ0441-RELATED"/>
    <property type="match status" value="1"/>
</dbReference>
<dbReference type="EMBL" id="CAFBLQ010000056">
    <property type="protein sequence ID" value="CAB4869864.1"/>
    <property type="molecule type" value="Genomic_DNA"/>
</dbReference>